<accession>A0A1F7GYW8</accession>
<organism evidence="1 2">
    <name type="scientific">Candidatus Roizmanbacteria bacterium RIFCSPHIGHO2_02_FULL_37_24</name>
    <dbReference type="NCBI Taxonomy" id="1802037"/>
    <lineage>
        <taxon>Bacteria</taxon>
        <taxon>Candidatus Roizmaniibacteriota</taxon>
    </lineage>
</organism>
<evidence type="ECO:0000313" key="1">
    <source>
        <dbReference type="EMBL" id="OGK23736.1"/>
    </source>
</evidence>
<name>A0A1F7GYW8_9BACT</name>
<comment type="caution">
    <text evidence="1">The sequence shown here is derived from an EMBL/GenBank/DDBJ whole genome shotgun (WGS) entry which is preliminary data.</text>
</comment>
<evidence type="ECO:0000313" key="2">
    <source>
        <dbReference type="Proteomes" id="UP000177159"/>
    </source>
</evidence>
<reference evidence="1 2" key="1">
    <citation type="journal article" date="2016" name="Nat. Commun.">
        <title>Thousands of microbial genomes shed light on interconnected biogeochemical processes in an aquifer system.</title>
        <authorList>
            <person name="Anantharaman K."/>
            <person name="Brown C.T."/>
            <person name="Hug L.A."/>
            <person name="Sharon I."/>
            <person name="Castelle C.J."/>
            <person name="Probst A.J."/>
            <person name="Thomas B.C."/>
            <person name="Singh A."/>
            <person name="Wilkins M.J."/>
            <person name="Karaoz U."/>
            <person name="Brodie E.L."/>
            <person name="Williams K.H."/>
            <person name="Hubbard S.S."/>
            <person name="Banfield J.F."/>
        </authorList>
    </citation>
    <scope>NUCLEOTIDE SEQUENCE [LARGE SCALE GENOMIC DNA]</scope>
</reference>
<sequence>MRENNITPERQLEILESLKPKLGKFFEEKVFTWGLQTEDCRLVDEAGFGYTGIPIFGPELLGDQPHIDISVRQEKYAGPKTQIPHPFKINLPAQIAGEISQTYGIGVWDFIKGSDLFFALPTMTVSFGNVDVLVPEPASHVRAFAGETILCYTKEQVGEDKLREWFLKLKMIRDISQRRFRTDVQQAAENMIEESRKRWNSQGWSWLTEENF</sequence>
<dbReference type="EMBL" id="MFZM01000017">
    <property type="protein sequence ID" value="OGK23736.1"/>
    <property type="molecule type" value="Genomic_DNA"/>
</dbReference>
<gene>
    <name evidence="1" type="ORF">A3C24_04810</name>
</gene>
<dbReference type="Proteomes" id="UP000177159">
    <property type="component" value="Unassembled WGS sequence"/>
</dbReference>
<protein>
    <submittedName>
        <fullName evidence="1">Uncharacterized protein</fullName>
    </submittedName>
</protein>
<proteinExistence type="predicted"/>
<dbReference type="AlphaFoldDB" id="A0A1F7GYW8"/>